<dbReference type="Pfam" id="PF01067">
    <property type="entry name" value="Calpain_III"/>
    <property type="match status" value="2"/>
</dbReference>
<dbReference type="SUPFAM" id="SSF52047">
    <property type="entry name" value="RNI-like"/>
    <property type="match status" value="1"/>
</dbReference>
<dbReference type="GO" id="GO:0004198">
    <property type="term" value="F:calcium-dependent cysteine-type endopeptidase activity"/>
    <property type="evidence" value="ECO:0007669"/>
    <property type="project" value="InterPro"/>
</dbReference>
<organism evidence="9">
    <name type="scientific">Eutreptiella gymnastica</name>
    <dbReference type="NCBI Taxonomy" id="73025"/>
    <lineage>
        <taxon>Eukaryota</taxon>
        <taxon>Discoba</taxon>
        <taxon>Euglenozoa</taxon>
        <taxon>Euglenida</taxon>
        <taxon>Spirocuta</taxon>
        <taxon>Euglenophyceae</taxon>
        <taxon>Eutreptiales</taxon>
        <taxon>Eutreptiaceae</taxon>
        <taxon>Eutreptiella</taxon>
    </lineage>
</organism>
<feature type="domain" description="Calpain catalytic" evidence="8">
    <location>
        <begin position="247"/>
        <end position="551"/>
    </location>
</feature>
<dbReference type="GO" id="GO:0006508">
    <property type="term" value="P:proteolysis"/>
    <property type="evidence" value="ECO:0007669"/>
    <property type="project" value="UniProtKB-KW"/>
</dbReference>
<evidence type="ECO:0000256" key="5">
    <source>
        <dbReference type="PIRSR" id="PIRSR622684-1"/>
    </source>
</evidence>
<dbReference type="InterPro" id="IPR001300">
    <property type="entry name" value="Peptidase_C2_calpain_cat"/>
</dbReference>
<dbReference type="EMBL" id="HBJA01100951">
    <property type="protein sequence ID" value="CAE0823595.1"/>
    <property type="molecule type" value="Transcribed_RNA"/>
</dbReference>
<evidence type="ECO:0000313" key="9">
    <source>
        <dbReference type="EMBL" id="CAE0823595.1"/>
    </source>
</evidence>
<evidence type="ECO:0000256" key="6">
    <source>
        <dbReference type="PROSITE-ProRule" id="PRU00239"/>
    </source>
</evidence>
<dbReference type="SMART" id="SM00230">
    <property type="entry name" value="CysPc"/>
    <property type="match status" value="1"/>
</dbReference>
<feature type="compositionally biased region" description="Pro residues" evidence="7">
    <location>
        <begin position="207"/>
        <end position="216"/>
    </location>
</feature>
<dbReference type="SUPFAM" id="SSF49758">
    <property type="entry name" value="Calpain large subunit, middle domain (domain III)"/>
    <property type="match status" value="2"/>
</dbReference>
<dbReference type="PANTHER" id="PTHR10183:SF379">
    <property type="entry name" value="CALPAIN-5"/>
    <property type="match status" value="1"/>
</dbReference>
<keyword evidence="4" id="KW-0788">Thiol protease</keyword>
<evidence type="ECO:0000256" key="7">
    <source>
        <dbReference type="SAM" id="MobiDB-lite"/>
    </source>
</evidence>
<dbReference type="InterPro" id="IPR032675">
    <property type="entry name" value="LRR_dom_sf"/>
</dbReference>
<feature type="active site" evidence="5">
    <location>
        <position position="493"/>
    </location>
</feature>
<protein>
    <recommendedName>
        <fullName evidence="8">Calpain catalytic domain-containing protein</fullName>
    </recommendedName>
</protein>
<comment type="caution">
    <text evidence="6">Lacks conserved residue(s) required for the propagation of feature annotation.</text>
</comment>
<dbReference type="SUPFAM" id="SSF54001">
    <property type="entry name" value="Cysteine proteinases"/>
    <property type="match status" value="1"/>
</dbReference>
<dbReference type="PANTHER" id="PTHR10183">
    <property type="entry name" value="CALPAIN"/>
    <property type="match status" value="1"/>
</dbReference>
<dbReference type="Gene3D" id="3.90.70.10">
    <property type="entry name" value="Cysteine proteinases"/>
    <property type="match status" value="1"/>
</dbReference>
<dbReference type="Gene3D" id="2.60.120.380">
    <property type="match status" value="2"/>
</dbReference>
<accession>A0A7S4G300</accession>
<feature type="compositionally biased region" description="Basic and acidic residues" evidence="7">
    <location>
        <begin position="136"/>
        <end position="161"/>
    </location>
</feature>
<proteinExistence type="inferred from homology"/>
<dbReference type="InterPro" id="IPR022683">
    <property type="entry name" value="Calpain_III"/>
</dbReference>
<comment type="similarity">
    <text evidence="1">Belongs to the peptidase C2 family.</text>
</comment>
<dbReference type="InterPro" id="IPR022684">
    <property type="entry name" value="Calpain_cysteine_protease"/>
</dbReference>
<dbReference type="SMART" id="SM00720">
    <property type="entry name" value="calpain_III"/>
    <property type="match status" value="2"/>
</dbReference>
<dbReference type="AlphaFoldDB" id="A0A7S4G300"/>
<dbReference type="Pfam" id="PF00648">
    <property type="entry name" value="Peptidase_C2"/>
    <property type="match status" value="1"/>
</dbReference>
<dbReference type="InterPro" id="IPR038765">
    <property type="entry name" value="Papain-like_cys_pep_sf"/>
</dbReference>
<keyword evidence="3" id="KW-0378">Hydrolase</keyword>
<dbReference type="InterPro" id="IPR036213">
    <property type="entry name" value="Calpain_III_sf"/>
</dbReference>
<evidence type="ECO:0000256" key="4">
    <source>
        <dbReference type="ARBA" id="ARBA00022807"/>
    </source>
</evidence>
<evidence type="ECO:0000259" key="8">
    <source>
        <dbReference type="PROSITE" id="PS50203"/>
    </source>
</evidence>
<feature type="region of interest" description="Disordered" evidence="7">
    <location>
        <begin position="182"/>
        <end position="221"/>
    </location>
</feature>
<gene>
    <name evidence="9" type="ORF">EGYM00163_LOCUS34798</name>
</gene>
<sequence>MEAYQQKCEELGIKPNSHMLQHLQRMNLLTLDLELLYLGLKGISAVISVLKAIPTLQEISLRNSQLSNEIVVELAAVCQSHPNIWHIDVSHNPVTLPAAKALLTCSQENPNITQVDLDNTEISEQYRHCILLQSEQNRDKKNPHKDNSLTDEETRGKKESLEDWEWDSNCGDQLLLQDQEAADVEADEEALNGGAFPYPPDEDEPQPKPVDPNPPPIKEEELLGHRPVCPSMAVADIVQELFRSEGKWTDPDFKPSVNAVWSKRSAVRKLHKGRGLVWKRVSEICKADPPALFGPEGTPAAPCQGALANAWFISAAAVIYRQPEFLQKLFTTSHPEIGVYELQFYKCGQWLRVTIDDWIPCNADGQPLFATCFDPTQPWPLLLEKAYAKLHGGYDRLELGSSTQALEDLTGGVAHNLTLRTLQKAKELVGSGELLEQLQRALFAGAVLAASYRAPDAMLQTAAAVGSGISPNVLYSLLKVQRLDDWTLVQLHNPWGKVQWPGKFGPGTADWTPERREALQYSDAEEAAGLMWMTFEDFATFFNRAYVLELYADCLLSRLSPKPWFTVRHVGEWVGRTAGGRFREQNWTENPAYSLLVREKTAVVKISLAQTDTRVRYHPDSVDYPIAIGFYVIKTEDARQKKKHYTGSKDTVYSATFVASRSVNATVTLYREQQYLIVPCTRDPGQEARYCLTVTADSPITSQPVADNEVQNRVSGAWRRDSAGGRITGHETWVNNPQFHLQMKQAAKASITLFQEPNPSGSLFHIAFYVFKGHELVAAYDPKKVAGFSDFLPFRTVFRDLQLEAGSYVIMPMTWNKAENTAFSLTVYTTAAVQLTKFQRLVDQAA</sequence>
<reference evidence="9" key="1">
    <citation type="submission" date="2021-01" db="EMBL/GenBank/DDBJ databases">
        <authorList>
            <person name="Corre E."/>
            <person name="Pelletier E."/>
            <person name="Niang G."/>
            <person name="Scheremetjew M."/>
            <person name="Finn R."/>
            <person name="Kale V."/>
            <person name="Holt S."/>
            <person name="Cochrane G."/>
            <person name="Meng A."/>
            <person name="Brown T."/>
            <person name="Cohen L."/>
        </authorList>
    </citation>
    <scope>NUCLEOTIDE SEQUENCE</scope>
    <source>
        <strain evidence="9">CCMP1594</strain>
    </source>
</reference>
<name>A0A7S4G300_9EUGL</name>
<dbReference type="PRINTS" id="PR00704">
    <property type="entry name" value="CALPAIN"/>
</dbReference>
<evidence type="ECO:0000256" key="2">
    <source>
        <dbReference type="ARBA" id="ARBA00022670"/>
    </source>
</evidence>
<evidence type="ECO:0000256" key="3">
    <source>
        <dbReference type="ARBA" id="ARBA00022801"/>
    </source>
</evidence>
<dbReference type="Gene3D" id="3.80.10.10">
    <property type="entry name" value="Ribonuclease Inhibitor"/>
    <property type="match status" value="1"/>
</dbReference>
<dbReference type="PROSITE" id="PS50203">
    <property type="entry name" value="CALPAIN_CAT"/>
    <property type="match status" value="1"/>
</dbReference>
<keyword evidence="2" id="KW-0645">Protease</keyword>
<feature type="region of interest" description="Disordered" evidence="7">
    <location>
        <begin position="134"/>
        <end position="164"/>
    </location>
</feature>
<dbReference type="InterPro" id="IPR022682">
    <property type="entry name" value="Calpain_domain_III"/>
</dbReference>
<evidence type="ECO:0000256" key="1">
    <source>
        <dbReference type="ARBA" id="ARBA00007623"/>
    </source>
</evidence>